<keyword evidence="3" id="KW-0813">Transport</keyword>
<keyword evidence="6 12" id="KW-1133">Transmembrane helix</keyword>
<protein>
    <submittedName>
        <fullName evidence="13">Sodium:solute symporter</fullName>
    </submittedName>
</protein>
<keyword evidence="8" id="KW-0406">Ion transport</keyword>
<keyword evidence="4" id="KW-1003">Cell membrane</keyword>
<evidence type="ECO:0000256" key="2">
    <source>
        <dbReference type="ARBA" id="ARBA00006434"/>
    </source>
</evidence>
<dbReference type="AlphaFoldDB" id="A0A7J4XJG8"/>
<feature type="transmembrane region" description="Helical" evidence="12">
    <location>
        <begin position="233"/>
        <end position="251"/>
    </location>
</feature>
<feature type="transmembrane region" description="Helical" evidence="12">
    <location>
        <begin position="430"/>
        <end position="446"/>
    </location>
</feature>
<dbReference type="Pfam" id="PF00474">
    <property type="entry name" value="SSF"/>
    <property type="match status" value="1"/>
</dbReference>
<feature type="transmembrane region" description="Helical" evidence="12">
    <location>
        <begin position="398"/>
        <end position="418"/>
    </location>
</feature>
<sequence length="482" mass="54054">MTPVSILITIVAYFIILFTVSYIAGRKADNEGFFVGNRKSAWYVVAFAMIGSSISGVTFVSVPGMVAASGFSYLQMVLGFVAGQIIIAFVLIPLFYRMNLVSIYEYLENRFGLSSYKTGAWFFFISKMLGAAVRLFLVCLTLQLLVFEPFHLPFILNVIITVALVWLYTFRGGVKSLIWTDSLKTFCLVVSVVLCIYYIASDLKLGFGSMIATISENDFSRMFFFDDVNDKRYFFKQFLAGVFTMIAMTGLDQDMMQRNLSCKNFKDSQKNMITSGISQFFVILLFLMLGVLLYTFTAQHGIENPEKSDELFPMIATGDYFPAIVGVLFIIGLISSAYSAAGSALTALTTSFTVDILGAKNKAENELVKIRKRVHIGMAIIMGIVIFVFNQLNNTSVIDAVYILASYTYGPILGLFAFGIFTKKQVRDKYIPIVAIVSPILCFILQENSEKWFNGYQFSYELLIFNALFTFIGLCLLIKKKK</sequence>
<accession>A0A7J4XJG8</accession>
<feature type="transmembrane region" description="Helical" evidence="12">
    <location>
        <begin position="6"/>
        <end position="25"/>
    </location>
</feature>
<feature type="transmembrane region" description="Helical" evidence="12">
    <location>
        <begin position="272"/>
        <end position="296"/>
    </location>
</feature>
<dbReference type="GO" id="GO:0015293">
    <property type="term" value="F:symporter activity"/>
    <property type="evidence" value="ECO:0007669"/>
    <property type="project" value="TreeGrafter"/>
</dbReference>
<reference evidence="13 14" key="1">
    <citation type="journal article" date="2019" name="Nat. Med.">
        <title>A library of human gut bacterial isolates paired with longitudinal multiomics data enables mechanistic microbiome research.</title>
        <authorList>
            <person name="Poyet M."/>
            <person name="Groussin M."/>
            <person name="Gibbons S.M."/>
            <person name="Avila-Pacheco J."/>
            <person name="Jiang X."/>
            <person name="Kearney S.M."/>
            <person name="Perrotta A.R."/>
            <person name="Berdy B."/>
            <person name="Zhao S."/>
            <person name="Lieberman T.D."/>
            <person name="Swanson P.K."/>
            <person name="Smith M."/>
            <person name="Roesemann S."/>
            <person name="Alexander J.E."/>
            <person name="Rich S.A."/>
            <person name="Livny J."/>
            <person name="Vlamakis H."/>
            <person name="Clish C."/>
            <person name="Bullock K."/>
            <person name="Deik A."/>
            <person name="Scott J."/>
            <person name="Pierce K.A."/>
            <person name="Xavier R.J."/>
            <person name="Alm E.J."/>
        </authorList>
    </citation>
    <scope>NUCLEOTIDE SEQUENCE [LARGE SCALE GENOMIC DNA]</scope>
    <source>
        <strain evidence="13 14">BIOML-A10</strain>
    </source>
</reference>
<feature type="transmembrane region" description="Helical" evidence="12">
    <location>
        <begin position="320"/>
        <end position="353"/>
    </location>
</feature>
<evidence type="ECO:0000256" key="12">
    <source>
        <dbReference type="SAM" id="Phobius"/>
    </source>
</evidence>
<evidence type="ECO:0000256" key="10">
    <source>
        <dbReference type="ARBA" id="ARBA00023201"/>
    </source>
</evidence>
<dbReference type="RefSeq" id="WP_005926958.1">
    <property type="nucleotide sequence ID" value="NZ_CABKSE010000001.1"/>
</dbReference>
<evidence type="ECO:0000313" key="14">
    <source>
        <dbReference type="Proteomes" id="UP000422221"/>
    </source>
</evidence>
<dbReference type="GO" id="GO:0006814">
    <property type="term" value="P:sodium ion transport"/>
    <property type="evidence" value="ECO:0007669"/>
    <property type="project" value="UniProtKB-KW"/>
</dbReference>
<dbReference type="InterPro" id="IPR001734">
    <property type="entry name" value="Na/solute_symporter"/>
</dbReference>
<evidence type="ECO:0000256" key="9">
    <source>
        <dbReference type="ARBA" id="ARBA00023136"/>
    </source>
</evidence>
<dbReference type="PROSITE" id="PS50283">
    <property type="entry name" value="NA_SOLUT_SYMP_3"/>
    <property type="match status" value="1"/>
</dbReference>
<comment type="caution">
    <text evidence="13">The sequence shown here is derived from an EMBL/GenBank/DDBJ whole genome shotgun (WGS) entry which is preliminary data.</text>
</comment>
<dbReference type="InterPro" id="IPR038377">
    <property type="entry name" value="Na/Glc_symporter_sf"/>
</dbReference>
<dbReference type="Proteomes" id="UP000422221">
    <property type="component" value="Unassembled WGS sequence"/>
</dbReference>
<feature type="transmembrane region" description="Helical" evidence="12">
    <location>
        <begin position="374"/>
        <end position="392"/>
    </location>
</feature>
<dbReference type="EMBL" id="VWMK01000008">
    <property type="protein sequence ID" value="KAA3765844.1"/>
    <property type="molecule type" value="Genomic_DNA"/>
</dbReference>
<gene>
    <name evidence="13" type="ORF">F3F73_09810</name>
</gene>
<dbReference type="PANTHER" id="PTHR42985">
    <property type="entry name" value="SODIUM-COUPLED MONOCARBOXYLATE TRANSPORTER"/>
    <property type="match status" value="1"/>
</dbReference>
<dbReference type="CDD" id="cd10326">
    <property type="entry name" value="SLC5sbd_NIS-like"/>
    <property type="match status" value="1"/>
</dbReference>
<keyword evidence="5 12" id="KW-0812">Transmembrane</keyword>
<keyword evidence="9 12" id="KW-0472">Membrane</keyword>
<keyword evidence="10" id="KW-0739">Sodium transport</keyword>
<dbReference type="InterPro" id="IPR051163">
    <property type="entry name" value="Sodium:Solute_Symporter_SSF"/>
</dbReference>
<dbReference type="PANTHER" id="PTHR42985:SF47">
    <property type="entry name" value="INTEGRAL MEMBRANE TRANSPORT PROTEIN"/>
    <property type="match status" value="1"/>
</dbReference>
<feature type="transmembrane region" description="Helical" evidence="12">
    <location>
        <begin position="73"/>
        <end position="96"/>
    </location>
</feature>
<evidence type="ECO:0000256" key="11">
    <source>
        <dbReference type="RuleBase" id="RU362091"/>
    </source>
</evidence>
<organism evidence="13 14">
    <name type="scientific">Bacteroides salyersiae</name>
    <dbReference type="NCBI Taxonomy" id="291644"/>
    <lineage>
        <taxon>Bacteria</taxon>
        <taxon>Pseudomonadati</taxon>
        <taxon>Bacteroidota</taxon>
        <taxon>Bacteroidia</taxon>
        <taxon>Bacteroidales</taxon>
        <taxon>Bacteroidaceae</taxon>
        <taxon>Bacteroides</taxon>
    </lineage>
</organism>
<evidence type="ECO:0000256" key="3">
    <source>
        <dbReference type="ARBA" id="ARBA00022448"/>
    </source>
</evidence>
<feature type="transmembrane region" description="Helical" evidence="12">
    <location>
        <begin position="150"/>
        <end position="170"/>
    </location>
</feature>
<evidence type="ECO:0000256" key="8">
    <source>
        <dbReference type="ARBA" id="ARBA00023065"/>
    </source>
</evidence>
<dbReference type="Gene3D" id="1.20.1730.10">
    <property type="entry name" value="Sodium/glucose cotransporter"/>
    <property type="match status" value="1"/>
</dbReference>
<keyword evidence="7" id="KW-0915">Sodium</keyword>
<comment type="similarity">
    <text evidence="2 11">Belongs to the sodium:solute symporter (SSF) (TC 2.A.21) family.</text>
</comment>
<evidence type="ECO:0000256" key="4">
    <source>
        <dbReference type="ARBA" id="ARBA00022475"/>
    </source>
</evidence>
<feature type="transmembrane region" description="Helical" evidence="12">
    <location>
        <begin position="120"/>
        <end position="144"/>
    </location>
</feature>
<feature type="transmembrane region" description="Helical" evidence="12">
    <location>
        <begin position="41"/>
        <end position="61"/>
    </location>
</feature>
<evidence type="ECO:0000313" key="13">
    <source>
        <dbReference type="EMBL" id="KAA3765844.1"/>
    </source>
</evidence>
<proteinExistence type="inferred from homology"/>
<evidence type="ECO:0000256" key="5">
    <source>
        <dbReference type="ARBA" id="ARBA00022692"/>
    </source>
</evidence>
<evidence type="ECO:0000256" key="6">
    <source>
        <dbReference type="ARBA" id="ARBA00022989"/>
    </source>
</evidence>
<dbReference type="GeneID" id="93115438"/>
<feature type="transmembrane region" description="Helical" evidence="12">
    <location>
        <begin position="458"/>
        <end position="478"/>
    </location>
</feature>
<evidence type="ECO:0000256" key="7">
    <source>
        <dbReference type="ARBA" id="ARBA00023053"/>
    </source>
</evidence>
<feature type="transmembrane region" description="Helical" evidence="12">
    <location>
        <begin position="182"/>
        <end position="200"/>
    </location>
</feature>
<dbReference type="GO" id="GO:0005886">
    <property type="term" value="C:plasma membrane"/>
    <property type="evidence" value="ECO:0007669"/>
    <property type="project" value="UniProtKB-SubCell"/>
</dbReference>
<name>A0A7J4XJG8_9BACE</name>
<evidence type="ECO:0000256" key="1">
    <source>
        <dbReference type="ARBA" id="ARBA00004651"/>
    </source>
</evidence>
<comment type="subcellular location">
    <subcellularLocation>
        <location evidence="1">Cell membrane</location>
        <topology evidence="1">Multi-pass membrane protein</topology>
    </subcellularLocation>
</comment>